<evidence type="ECO:0000313" key="1">
    <source>
        <dbReference type="EMBL" id="KSU86198.1"/>
    </source>
</evidence>
<dbReference type="Proteomes" id="UP000053681">
    <property type="component" value="Unassembled WGS sequence"/>
</dbReference>
<organism evidence="1 2">
    <name type="scientific">Priestia veravalensis</name>
    <dbReference type="NCBI Taxonomy" id="1414648"/>
    <lineage>
        <taxon>Bacteria</taxon>
        <taxon>Bacillati</taxon>
        <taxon>Bacillota</taxon>
        <taxon>Bacilli</taxon>
        <taxon>Bacillales</taxon>
        <taxon>Bacillaceae</taxon>
        <taxon>Priestia</taxon>
    </lineage>
</organism>
<evidence type="ECO:0000313" key="2">
    <source>
        <dbReference type="Proteomes" id="UP000053681"/>
    </source>
</evidence>
<dbReference type="AlphaFoldDB" id="A0A0V8JGJ1"/>
<proteinExistence type="predicted"/>
<sequence length="96" mass="11059">MSIINVFRNYMEEHHPHLAWKDWKADVRNLSVDDIRNEEVKAAIPDENKPELTCWVFFYDGGASNVVYLLQDKQGLKDIGIGLLKDGELIKPISFV</sequence>
<keyword evidence="2" id="KW-1185">Reference proteome</keyword>
<gene>
    <name evidence="1" type="ORF">AS180_19905</name>
</gene>
<accession>A0A0V8JGJ1</accession>
<name>A0A0V8JGJ1_9BACI</name>
<dbReference type="EMBL" id="LNQP01000104">
    <property type="protein sequence ID" value="KSU86198.1"/>
    <property type="molecule type" value="Genomic_DNA"/>
</dbReference>
<comment type="caution">
    <text evidence="1">The sequence shown here is derived from an EMBL/GenBank/DDBJ whole genome shotgun (WGS) entry which is preliminary data.</text>
</comment>
<reference evidence="1 2" key="1">
    <citation type="submission" date="2015-11" db="EMBL/GenBank/DDBJ databases">
        <title>Bacillus caseinolyticus sp nov.</title>
        <authorList>
            <person name="Dastager S.G."/>
            <person name="Mawlankar R."/>
        </authorList>
    </citation>
    <scope>NUCLEOTIDE SEQUENCE [LARGE SCALE GENOMIC DNA]</scope>
    <source>
        <strain evidence="1 2">SGD-V-76</strain>
    </source>
</reference>
<protein>
    <submittedName>
        <fullName evidence="1">Uncharacterized protein</fullName>
    </submittedName>
</protein>